<comment type="caution">
    <text evidence="1">The sequence shown here is derived from an EMBL/GenBank/DDBJ whole genome shotgun (WGS) entry which is preliminary data.</text>
</comment>
<dbReference type="OrthoDB" id="205369at2157"/>
<dbReference type="Proteomes" id="UP000451471">
    <property type="component" value="Unassembled WGS sequence"/>
</dbReference>
<evidence type="ECO:0000313" key="2">
    <source>
        <dbReference type="Proteomes" id="UP000451471"/>
    </source>
</evidence>
<protein>
    <submittedName>
        <fullName evidence="1">Uncharacterized protein</fullName>
    </submittedName>
</protein>
<name>A0A6B0GJ68_9EURY</name>
<organism evidence="1 2">
    <name type="scientific">Halomarina oriensis</name>
    <dbReference type="NCBI Taxonomy" id="671145"/>
    <lineage>
        <taxon>Archaea</taxon>
        <taxon>Methanobacteriati</taxon>
        <taxon>Methanobacteriota</taxon>
        <taxon>Stenosarchaea group</taxon>
        <taxon>Halobacteria</taxon>
        <taxon>Halobacteriales</taxon>
        <taxon>Natronomonadaceae</taxon>
        <taxon>Halomarina</taxon>
    </lineage>
</organism>
<dbReference type="AlphaFoldDB" id="A0A6B0GJ68"/>
<gene>
    <name evidence="1" type="ORF">GQS65_10020</name>
</gene>
<dbReference type="EMBL" id="WSZK01000015">
    <property type="protein sequence ID" value="MWG34824.1"/>
    <property type="molecule type" value="Genomic_DNA"/>
</dbReference>
<reference evidence="1 2" key="1">
    <citation type="submission" date="2019-12" db="EMBL/GenBank/DDBJ databases">
        <title>Halocatena pleomorpha gen. nov. sp. nov., an extremely halophilic archaeon of family Halobacteriaceae isolated from saltpan soil.</title>
        <authorList>
            <person name="Pal Y."/>
            <person name="Verma A."/>
            <person name="Krishnamurthi S."/>
            <person name="Kumar P."/>
        </authorList>
    </citation>
    <scope>NUCLEOTIDE SEQUENCE [LARGE SCALE GENOMIC DNA]</scope>
    <source>
        <strain evidence="1 2">JCM 16495</strain>
    </source>
</reference>
<keyword evidence="2" id="KW-1185">Reference proteome</keyword>
<dbReference type="RefSeq" id="WP_158204462.1">
    <property type="nucleotide sequence ID" value="NZ_WSZK01000015.1"/>
</dbReference>
<evidence type="ECO:0000313" key="1">
    <source>
        <dbReference type="EMBL" id="MWG34824.1"/>
    </source>
</evidence>
<accession>A0A6B0GJ68</accession>
<sequence>MPGAEMTGVLSLIETLDDIKDRWGVGTVSWEIGTNVEYAVYVAFGTSRMAARPYLRPALEEAARKLDVFAAQANSLEALVRDIALYVEKRAKGILTEKDAVDTGNLRGSVEARPAKGGASIASASFSA</sequence>
<proteinExistence type="predicted"/>